<dbReference type="AlphaFoldDB" id="A0A917DF71"/>
<keyword evidence="2" id="KW-1185">Reference proteome</keyword>
<sequence length="94" mass="10859">MEKTTYLLKKRKEKSLQHEVKIQVSDYKDLFFTLSDLLKVAVLALDSEENTSRFIVDSRSNIKALLEIAIQMIPFQEAAILDEILLEKKENNSS</sequence>
<evidence type="ECO:0000313" key="2">
    <source>
        <dbReference type="Proteomes" id="UP000625735"/>
    </source>
</evidence>
<reference evidence="1" key="2">
    <citation type="submission" date="2020-09" db="EMBL/GenBank/DDBJ databases">
        <authorList>
            <person name="Sun Q."/>
            <person name="Zhou Y."/>
        </authorList>
    </citation>
    <scope>NUCLEOTIDE SEQUENCE</scope>
    <source>
        <strain evidence="1">CGMCC 1.12506</strain>
    </source>
</reference>
<reference evidence="1" key="1">
    <citation type="journal article" date="2014" name="Int. J. Syst. Evol. Microbiol.">
        <title>Complete genome sequence of Corynebacterium casei LMG S-19264T (=DSM 44701T), isolated from a smear-ripened cheese.</title>
        <authorList>
            <consortium name="US DOE Joint Genome Institute (JGI-PGF)"/>
            <person name="Walter F."/>
            <person name="Albersmeier A."/>
            <person name="Kalinowski J."/>
            <person name="Ruckert C."/>
        </authorList>
    </citation>
    <scope>NUCLEOTIDE SEQUENCE</scope>
    <source>
        <strain evidence="1">CGMCC 1.12506</strain>
    </source>
</reference>
<comment type="caution">
    <text evidence="1">The sequence shown here is derived from an EMBL/GenBank/DDBJ whole genome shotgun (WGS) entry which is preliminary data.</text>
</comment>
<dbReference type="Proteomes" id="UP000625735">
    <property type="component" value="Unassembled WGS sequence"/>
</dbReference>
<evidence type="ECO:0000313" key="1">
    <source>
        <dbReference type="EMBL" id="GGD35310.1"/>
    </source>
</evidence>
<name>A0A917DF71_9FLAO</name>
<dbReference type="RefSeq" id="WP_188363074.1">
    <property type="nucleotide sequence ID" value="NZ_BMFG01000013.1"/>
</dbReference>
<organism evidence="1 2">
    <name type="scientific">Flavobacterium orientale</name>
    <dbReference type="NCBI Taxonomy" id="1756020"/>
    <lineage>
        <taxon>Bacteria</taxon>
        <taxon>Pseudomonadati</taxon>
        <taxon>Bacteroidota</taxon>
        <taxon>Flavobacteriia</taxon>
        <taxon>Flavobacteriales</taxon>
        <taxon>Flavobacteriaceae</taxon>
        <taxon>Flavobacterium</taxon>
    </lineage>
</organism>
<proteinExistence type="predicted"/>
<gene>
    <name evidence="1" type="ORF">GCM10011343_26440</name>
</gene>
<dbReference type="EMBL" id="BMFG01000013">
    <property type="protein sequence ID" value="GGD35310.1"/>
    <property type="molecule type" value="Genomic_DNA"/>
</dbReference>
<protein>
    <submittedName>
        <fullName evidence="1">Uncharacterized protein</fullName>
    </submittedName>
</protein>
<accession>A0A917DF71</accession>